<proteinExistence type="predicted"/>
<dbReference type="AlphaFoldDB" id="A0A8H4EQH8"/>
<comment type="caution">
    <text evidence="2">The sequence shown here is derived from an EMBL/GenBank/DDBJ whole genome shotgun (WGS) entry which is preliminary data.</text>
</comment>
<sequence>MNGQESPDLTVDDFFKLTFGLTPIELDSTEFVTTEFTKELFVSLIESSLKEQNPTGIFRNAFPYLVDIISRTIPIARLVNYIQEINENNDFDDIYQIFQRFEEFCTSRDFLIAFLDKVPTNSFSKILNTLVAANIPIPIYLSNDTHSQKGLKVLSELRDIIVAHCSGICNPNSIDISFHAASENHSRPPLAISEIYYDESSSSTLSDTVRILTKFAFYIVMHVSKNDFDGNELNEQFISTINDISIECYGGHKRKILILFWGIKLQAFKKYKEKIEKLLHEKFINNELWIELVVNNKKNALFERIKKDSFHKLKDTENTWIDWNSISFSKILGDSIKNFLSENDFALSIAEFGQFICRADIFYASYCENVIEKLRDKKHIETLEDSQNYKAEGDVNRDILNFQKKQKNIGETRPISVLMYFANVIKKNDIKDMREFARQTDVYFKDHLVDLAQKDDEIKNKTVESDQSNIQRKEIKQQIEELDITIHDFWREFVILSKIMRSDGSSVLKKLYDIDDKQLEKAYSIWIREGEPIQILEGVSLRILNVDFLSSVLSQIMSNSKRQLIVLSIIGPESSGKSTLLNCLFQCGFSTSAGRCTKGAYMSYRHTFYKEKELDILIIDSEGMGSTAAKYILRRTDFDKKMTLFGLMCSQILIVNTKGLTRETSDTLEVSSHHLDALNYRDFSKPRICFVLRDMKDAKIAQRPAFLDIRENLKKMFDEIPGCYDMGDFIIVDEQDVHLLENAFACSFDDFYPQSMITDGENFHYPAKTFPLKISKLRKELIDSALIPSENHESQIFKNVHGFISHMQAVWEKIDVYGNFLHFKDSKTMKQWNAMKKLVHSYNETTIKSYKENGLNLIEKQTSKGPWNEGNDTTFENYLVQETEILCTKTIADFKEKISNQYEPHIIDEGETYIKAAFTTEKRELKATYTKSQRQNKESWLIKLAEMRIGEKVGKILEEHKDKTFDEFKSNFSESKREELFNKEWEKVEDDKENFIRTMIMETNMLELHVVDSFNQAIESGRAISDKESNSGERWKFNRAFWCKVSTPAILNKLKDLNNTDENFTNSIEVKKNKFKDFISRDDTEMNAFKSTVISRIKTKIENTCELICDDLLSRNALAIEFNQALGWLKTLCNDIFIVKEEFNNSQDQFKVKIEDFSSAEHYLRFKVFTALKNSTAKWKASQQNNLNNLRESLLKWFDNILSNSSYENISSQFFIYVDKSVEKQLDIQKQYISDILEIHLKQNWMNEQRNPTRMLMNKVLVNMMLKKLVNIFMIQYHL</sequence>
<gene>
    <name evidence="2" type="ORF">F8M41_009452</name>
</gene>
<reference evidence="2 3" key="1">
    <citation type="journal article" date="2019" name="Environ. Microbiol.">
        <title>At the nexus of three kingdoms: the genome of the mycorrhizal fungus Gigaspora margarita provides insights into plant, endobacterial and fungal interactions.</title>
        <authorList>
            <person name="Venice F."/>
            <person name="Ghignone S."/>
            <person name="Salvioli di Fossalunga A."/>
            <person name="Amselem J."/>
            <person name="Novero M."/>
            <person name="Xianan X."/>
            <person name="Sedzielewska Toro K."/>
            <person name="Morin E."/>
            <person name="Lipzen A."/>
            <person name="Grigoriev I.V."/>
            <person name="Henrissat B."/>
            <person name="Martin F.M."/>
            <person name="Bonfante P."/>
        </authorList>
    </citation>
    <scope>NUCLEOTIDE SEQUENCE [LARGE SCALE GENOMIC DNA]</scope>
    <source>
        <strain evidence="2 3">BEG34</strain>
    </source>
</reference>
<evidence type="ECO:0000313" key="3">
    <source>
        <dbReference type="Proteomes" id="UP000439903"/>
    </source>
</evidence>
<dbReference type="PANTHER" id="PTHR22796">
    <property type="entry name" value="URG4-RELATED"/>
    <property type="match status" value="1"/>
</dbReference>
<feature type="domain" description="VLIG-type G" evidence="1">
    <location>
        <begin position="561"/>
        <end position="673"/>
    </location>
</feature>
<dbReference type="PANTHER" id="PTHR22796:SF1">
    <property type="entry name" value="VWFA DOMAIN-CONTAINING PROTEIN"/>
    <property type="match status" value="1"/>
</dbReference>
<dbReference type="Gene3D" id="3.40.50.300">
    <property type="entry name" value="P-loop containing nucleotide triphosphate hydrolases"/>
    <property type="match status" value="1"/>
</dbReference>
<dbReference type="SUPFAM" id="SSF52540">
    <property type="entry name" value="P-loop containing nucleoside triphosphate hydrolases"/>
    <property type="match status" value="1"/>
</dbReference>
<evidence type="ECO:0000313" key="2">
    <source>
        <dbReference type="EMBL" id="KAF0535875.1"/>
    </source>
</evidence>
<keyword evidence="3" id="KW-1185">Reference proteome</keyword>
<organism evidence="2 3">
    <name type="scientific">Gigaspora margarita</name>
    <dbReference type="NCBI Taxonomy" id="4874"/>
    <lineage>
        <taxon>Eukaryota</taxon>
        <taxon>Fungi</taxon>
        <taxon>Fungi incertae sedis</taxon>
        <taxon>Mucoromycota</taxon>
        <taxon>Glomeromycotina</taxon>
        <taxon>Glomeromycetes</taxon>
        <taxon>Diversisporales</taxon>
        <taxon>Gigasporaceae</taxon>
        <taxon>Gigaspora</taxon>
    </lineage>
</organism>
<evidence type="ECO:0000259" key="1">
    <source>
        <dbReference type="PROSITE" id="PS51717"/>
    </source>
</evidence>
<dbReference type="Pfam" id="PF25683">
    <property type="entry name" value="URGCP_GTPase"/>
    <property type="match status" value="1"/>
</dbReference>
<accession>A0A8H4EQH8</accession>
<dbReference type="InterPro" id="IPR030383">
    <property type="entry name" value="G_VLIG_dom"/>
</dbReference>
<dbReference type="OrthoDB" id="1597724at2759"/>
<dbReference type="EMBL" id="WTPW01000203">
    <property type="protein sequence ID" value="KAF0535875.1"/>
    <property type="molecule type" value="Genomic_DNA"/>
</dbReference>
<protein>
    <submittedName>
        <fullName evidence="2">Interferon-induced very large GTPase 1-like</fullName>
    </submittedName>
</protein>
<dbReference type="Proteomes" id="UP000439903">
    <property type="component" value="Unassembled WGS sequence"/>
</dbReference>
<name>A0A8H4EQH8_GIGMA</name>
<dbReference type="InterPro" id="IPR027417">
    <property type="entry name" value="P-loop_NTPase"/>
</dbReference>
<dbReference type="GO" id="GO:0005525">
    <property type="term" value="F:GTP binding"/>
    <property type="evidence" value="ECO:0007669"/>
    <property type="project" value="InterPro"/>
</dbReference>
<dbReference type="PROSITE" id="PS51717">
    <property type="entry name" value="G_VLIG"/>
    <property type="match status" value="1"/>
</dbReference>